<proteinExistence type="predicted"/>
<gene>
    <name evidence="1" type="ORF">NGAL_HAMBI1189_48760</name>
</gene>
<evidence type="ECO:0000313" key="1">
    <source>
        <dbReference type="EMBL" id="CDZ53197.1"/>
    </source>
</evidence>
<organism evidence="1 2">
    <name type="scientific">Neorhizobium galegae bv. officinalis</name>
    <dbReference type="NCBI Taxonomy" id="323656"/>
    <lineage>
        <taxon>Bacteria</taxon>
        <taxon>Pseudomonadati</taxon>
        <taxon>Pseudomonadota</taxon>
        <taxon>Alphaproteobacteria</taxon>
        <taxon>Hyphomicrobiales</taxon>
        <taxon>Rhizobiaceae</taxon>
        <taxon>Rhizobium/Agrobacterium group</taxon>
        <taxon>Neorhizobium</taxon>
    </lineage>
</organism>
<name>A0A0T7H1A9_NEOGA</name>
<evidence type="ECO:0000313" key="2">
    <source>
        <dbReference type="Proteomes" id="UP000039660"/>
    </source>
</evidence>
<dbReference type="EMBL" id="CCRK01000015">
    <property type="protein sequence ID" value="CDZ53197.1"/>
    <property type="molecule type" value="Genomic_DNA"/>
</dbReference>
<sequence>MGGPWINQFGKSQLFYPSKPLKFATINQTPKCLIKISCAKLNKIV</sequence>
<dbReference type="AlphaFoldDB" id="A0A0T7H1A9"/>
<dbReference type="Proteomes" id="UP000039660">
    <property type="component" value="Unassembled WGS sequence"/>
</dbReference>
<accession>A0A0T7H1A9</accession>
<protein>
    <submittedName>
        <fullName evidence="1">Uncharacterized protein</fullName>
    </submittedName>
</protein>
<reference evidence="1 2" key="1">
    <citation type="submission" date="2014-08" db="EMBL/GenBank/DDBJ databases">
        <authorList>
            <person name="Chen Y.-H."/>
        </authorList>
    </citation>
    <scope>NUCLEOTIDE SEQUENCE [LARGE SCALE GENOMIC DNA]</scope>
</reference>